<organism evidence="1">
    <name type="scientific">Anguilla anguilla</name>
    <name type="common">European freshwater eel</name>
    <name type="synonym">Muraena anguilla</name>
    <dbReference type="NCBI Taxonomy" id="7936"/>
    <lineage>
        <taxon>Eukaryota</taxon>
        <taxon>Metazoa</taxon>
        <taxon>Chordata</taxon>
        <taxon>Craniata</taxon>
        <taxon>Vertebrata</taxon>
        <taxon>Euteleostomi</taxon>
        <taxon>Actinopterygii</taxon>
        <taxon>Neopterygii</taxon>
        <taxon>Teleostei</taxon>
        <taxon>Anguilliformes</taxon>
        <taxon>Anguillidae</taxon>
        <taxon>Anguilla</taxon>
    </lineage>
</organism>
<proteinExistence type="predicted"/>
<dbReference type="EMBL" id="GBXM01098359">
    <property type="protein sequence ID" value="JAH10218.1"/>
    <property type="molecule type" value="Transcribed_RNA"/>
</dbReference>
<protein>
    <submittedName>
        <fullName evidence="1">Uncharacterized protein</fullName>
    </submittedName>
</protein>
<reference evidence="1" key="1">
    <citation type="submission" date="2014-11" db="EMBL/GenBank/DDBJ databases">
        <authorList>
            <person name="Amaro Gonzalez C."/>
        </authorList>
    </citation>
    <scope>NUCLEOTIDE SEQUENCE</scope>
</reference>
<reference evidence="1" key="2">
    <citation type="journal article" date="2015" name="Fish Shellfish Immunol.">
        <title>Early steps in the European eel (Anguilla anguilla)-Vibrio vulnificus interaction in the gills: Role of the RtxA13 toxin.</title>
        <authorList>
            <person name="Callol A."/>
            <person name="Pajuelo D."/>
            <person name="Ebbesson L."/>
            <person name="Teles M."/>
            <person name="MacKenzie S."/>
            <person name="Amaro C."/>
        </authorList>
    </citation>
    <scope>NUCLEOTIDE SEQUENCE</scope>
</reference>
<sequence>MSNFNSFIFTEDTSVHFYSDVVIHLAELVGWLWYIP</sequence>
<dbReference type="AlphaFoldDB" id="A0A0E9Q266"/>
<evidence type="ECO:0000313" key="1">
    <source>
        <dbReference type="EMBL" id="JAH10218.1"/>
    </source>
</evidence>
<accession>A0A0E9Q266</accession>
<name>A0A0E9Q266_ANGAN</name>